<evidence type="ECO:0000313" key="2">
    <source>
        <dbReference type="Proteomes" id="UP000324973"/>
    </source>
</evidence>
<keyword evidence="2" id="KW-1185">Reference proteome</keyword>
<comment type="caution">
    <text evidence="1">The sequence shown here is derived from an EMBL/GenBank/DDBJ whole genome shotgun (WGS) entry which is preliminary data.</text>
</comment>
<accession>A0A5D4XSL4</accession>
<gene>
    <name evidence="1" type="ORF">FZO89_12175</name>
</gene>
<dbReference type="Proteomes" id="UP000324973">
    <property type="component" value="Unassembled WGS sequence"/>
</dbReference>
<name>A0A5D4XSL4_9GAMM</name>
<dbReference type="EMBL" id="VTFT01000001">
    <property type="protein sequence ID" value="TYT26953.1"/>
    <property type="molecule type" value="Genomic_DNA"/>
</dbReference>
<dbReference type="RefSeq" id="WP_149103506.1">
    <property type="nucleotide sequence ID" value="NZ_VTFT01000001.1"/>
</dbReference>
<organism evidence="1 2">
    <name type="scientific">Luteimonas viscosa</name>
    <dbReference type="NCBI Taxonomy" id="1132694"/>
    <lineage>
        <taxon>Bacteria</taxon>
        <taxon>Pseudomonadati</taxon>
        <taxon>Pseudomonadota</taxon>
        <taxon>Gammaproteobacteria</taxon>
        <taxon>Lysobacterales</taxon>
        <taxon>Lysobacteraceae</taxon>
        <taxon>Luteimonas</taxon>
    </lineage>
</organism>
<evidence type="ECO:0000313" key="1">
    <source>
        <dbReference type="EMBL" id="TYT26953.1"/>
    </source>
</evidence>
<protein>
    <submittedName>
        <fullName evidence="1">Uncharacterized protein</fullName>
    </submittedName>
</protein>
<dbReference type="AlphaFoldDB" id="A0A5D4XSL4"/>
<dbReference type="OrthoDB" id="5975956at2"/>
<reference evidence="1 2" key="1">
    <citation type="submission" date="2019-08" db="EMBL/GenBank/DDBJ databases">
        <title>Luteimonas viscosus sp. nov., isolated from soil of a sunflower field.</title>
        <authorList>
            <person name="Jianli Z."/>
            <person name="Ying Z."/>
        </authorList>
    </citation>
    <scope>NUCLEOTIDE SEQUENCE [LARGE SCALE GENOMIC DNA]</scope>
    <source>
        <strain evidence="1 2">XBU10</strain>
    </source>
</reference>
<proteinExistence type="predicted"/>
<sequence>MADPCTLYLVYVETRHTSHPDPSPDLVPLAPGLYLTESSRTRSQLYHALKRRLQPQRLLVAPLADEPKFKGMQAGALAWLRARAR</sequence>